<evidence type="ECO:0000313" key="3">
    <source>
        <dbReference type="EMBL" id="SVA54041.1"/>
    </source>
</evidence>
<dbReference type="Pfam" id="PF08338">
    <property type="entry name" value="DUF1731"/>
    <property type="match status" value="1"/>
</dbReference>
<dbReference type="InterPro" id="IPR013549">
    <property type="entry name" value="DUF1731"/>
</dbReference>
<dbReference type="Pfam" id="PF01370">
    <property type="entry name" value="Epimerase"/>
    <property type="match status" value="1"/>
</dbReference>
<dbReference type="PANTHER" id="PTHR11092:SF0">
    <property type="entry name" value="EPIMERASE FAMILY PROTEIN SDR39U1"/>
    <property type="match status" value="1"/>
</dbReference>
<dbReference type="SUPFAM" id="SSF51735">
    <property type="entry name" value="NAD(P)-binding Rossmann-fold domains"/>
    <property type="match status" value="1"/>
</dbReference>
<feature type="domain" description="NAD-dependent epimerase/dehydratase" evidence="1">
    <location>
        <begin position="4"/>
        <end position="215"/>
    </location>
</feature>
<evidence type="ECO:0000259" key="1">
    <source>
        <dbReference type="Pfam" id="PF01370"/>
    </source>
</evidence>
<dbReference type="InterPro" id="IPR036291">
    <property type="entry name" value="NAD(P)-bd_dom_sf"/>
</dbReference>
<evidence type="ECO:0000259" key="2">
    <source>
        <dbReference type="Pfam" id="PF08338"/>
    </source>
</evidence>
<protein>
    <recommendedName>
        <fullName evidence="4">TIGR01777 family protein</fullName>
    </recommendedName>
</protein>
<dbReference type="AlphaFoldDB" id="A0A381WP26"/>
<dbReference type="Gene3D" id="3.40.50.720">
    <property type="entry name" value="NAD(P)-binding Rossmann-like Domain"/>
    <property type="match status" value="1"/>
</dbReference>
<accession>A0A381WP26</accession>
<gene>
    <name evidence="3" type="ORF">METZ01_LOCUS106895</name>
</gene>
<dbReference type="NCBIfam" id="TIGR01777">
    <property type="entry name" value="yfcH"/>
    <property type="match status" value="1"/>
</dbReference>
<name>A0A381WP26_9ZZZZ</name>
<dbReference type="EMBL" id="UINC01012366">
    <property type="protein sequence ID" value="SVA54041.1"/>
    <property type="molecule type" value="Genomic_DNA"/>
</dbReference>
<dbReference type="PANTHER" id="PTHR11092">
    <property type="entry name" value="SUGAR NUCLEOTIDE EPIMERASE RELATED"/>
    <property type="match status" value="1"/>
</dbReference>
<dbReference type="InterPro" id="IPR010099">
    <property type="entry name" value="SDR39U1"/>
</dbReference>
<sequence>MRTVAVTGASGLIGTTLTAALEKRGDRVVPIGRRPPAGGVAWDLAARQIDEAALEGVDAVVHLAGERIDGRWTATKKRRILDSRVEGTEVLAGALAGLGRPPAVVVSASAVGFYGDRGDEELTEDSPPGTGFLAEVCERWEAAAAPIASPDTRLVLARTGIVCTPDGGALGRMLALTRLGLGGRLGNGRQWWSWITLEDEVRALLHLLDTPVAGPVNLVAPGTCRNAEFVRTLARALRRPAVLPAPALALRAVLGEMANGLLLASARVQPVGLEDSGFSFRSPDLTSAIAELLSPGRPRS</sequence>
<organism evidence="3">
    <name type="scientific">marine metagenome</name>
    <dbReference type="NCBI Taxonomy" id="408172"/>
    <lineage>
        <taxon>unclassified sequences</taxon>
        <taxon>metagenomes</taxon>
        <taxon>ecological metagenomes</taxon>
    </lineage>
</organism>
<proteinExistence type="predicted"/>
<reference evidence="3" key="1">
    <citation type="submission" date="2018-05" db="EMBL/GenBank/DDBJ databases">
        <authorList>
            <person name="Lanie J.A."/>
            <person name="Ng W.-L."/>
            <person name="Kazmierczak K.M."/>
            <person name="Andrzejewski T.M."/>
            <person name="Davidsen T.M."/>
            <person name="Wayne K.J."/>
            <person name="Tettelin H."/>
            <person name="Glass J.I."/>
            <person name="Rusch D."/>
            <person name="Podicherti R."/>
            <person name="Tsui H.-C.T."/>
            <person name="Winkler M.E."/>
        </authorList>
    </citation>
    <scope>NUCLEOTIDE SEQUENCE</scope>
</reference>
<feature type="domain" description="DUF1731" evidence="2">
    <location>
        <begin position="245"/>
        <end position="292"/>
    </location>
</feature>
<evidence type="ECO:0008006" key="4">
    <source>
        <dbReference type="Google" id="ProtNLM"/>
    </source>
</evidence>
<dbReference type="InterPro" id="IPR001509">
    <property type="entry name" value="Epimerase_deHydtase"/>
</dbReference>